<evidence type="ECO:0000256" key="3">
    <source>
        <dbReference type="ARBA" id="ARBA00022692"/>
    </source>
</evidence>
<evidence type="ECO:0000256" key="7">
    <source>
        <dbReference type="SAM" id="MobiDB-lite"/>
    </source>
</evidence>
<keyword evidence="6" id="KW-0325">Glycoprotein</keyword>
<keyword evidence="5 8" id="KW-0472">Membrane</keyword>
<feature type="transmembrane region" description="Helical" evidence="8">
    <location>
        <begin position="960"/>
        <end position="982"/>
    </location>
</feature>
<feature type="non-terminal residue" evidence="10">
    <location>
        <position position="1113"/>
    </location>
</feature>
<feature type="transmembrane region" description="Helical" evidence="8">
    <location>
        <begin position="994"/>
        <end position="1014"/>
    </location>
</feature>
<feature type="compositionally biased region" description="Low complexity" evidence="7">
    <location>
        <begin position="1101"/>
        <end position="1113"/>
    </location>
</feature>
<feature type="region of interest" description="Disordered" evidence="7">
    <location>
        <begin position="170"/>
        <end position="190"/>
    </location>
</feature>
<feature type="domain" description="SSD" evidence="9">
    <location>
        <begin position="465"/>
        <end position="587"/>
    </location>
</feature>
<feature type="compositionally biased region" description="Basic and acidic residues" evidence="7">
    <location>
        <begin position="1080"/>
        <end position="1100"/>
    </location>
</feature>
<protein>
    <recommendedName>
        <fullName evidence="9">SSD domain-containing protein</fullName>
    </recommendedName>
</protein>
<dbReference type="Proteomes" id="UP001177023">
    <property type="component" value="Unassembled WGS sequence"/>
</dbReference>
<keyword evidence="3 8" id="KW-0812">Transmembrane</keyword>
<evidence type="ECO:0000256" key="4">
    <source>
        <dbReference type="ARBA" id="ARBA00022989"/>
    </source>
</evidence>
<gene>
    <name evidence="10" type="ORF">MSPICULIGERA_LOCUS23667</name>
</gene>
<dbReference type="EMBL" id="CATQJA010002706">
    <property type="protein sequence ID" value="CAJ0585655.1"/>
    <property type="molecule type" value="Genomic_DNA"/>
</dbReference>
<dbReference type="GO" id="GO:0097108">
    <property type="term" value="F:hedgehog family protein binding"/>
    <property type="evidence" value="ECO:0007669"/>
    <property type="project" value="TreeGrafter"/>
</dbReference>
<feature type="transmembrane region" description="Helical" evidence="8">
    <location>
        <begin position="900"/>
        <end position="920"/>
    </location>
</feature>
<sequence length="1113" mass="122956">MSRVYDSEEKVRHRKSAGPLRTALNAVDDYFQRNYVGQSDSADFTAAWKEKFSHAPTWCDADMSLQQIRRGKAHGNRIALYSRTFFQRNLFKMGDFIQRWPWTIAIISLILYTACCAGLKNVIIEVDIVKLWVPQGGRLDEEMHYLSRVHQQIARTKRDAGMMPPPIIPAAVGHGPGNGTKMKKKPGPPKIAKPEGYAGPELPKENGLGGGFQVVIQTPEVDGQNALNQAGLLKHVTLMEEIAAYKVELYGQNWTLADICFKPPQPELPANPVAKILGKVLDQMIPCIWITPIDCYWEGSKPLGPDPPINLGNAVSSFIQSLPKGNVTWKNLNPSKVMGEVTTLIDLGPVGNFFERAGIGAAYLDRPCINPLDPDCPATAPNYFDRCSALKRFNEWNKDKTVVLATEAIPVEEDAEDAASENLLAGIFGKKRKKRAATATTKKPQTPSQDYYDYENDDDYSANISTMLVTYSSICGLGVTTWLGINFNAATTQIVPFLSLGLGIDDMFLLLHNYDEIINTVRKDEMGVLLKETGLSVMVTSLNNILAFFAGTVLPVPALRSFCLQTAILLVFNLLSLVIIFPAFISLDLKRLRKGKRDLGYCFPPTEDPAAIAALDKENRQAECIVTGLTIAMTVFGLVGMYNSTLGLELSDVLPEHTAPAAFMRAREKYFSFYPMFAVLKGGNVDIPNQQEQIEEFRRRLGETAFMVLKDGKNAQPYWMGLMRTWLESLDVALAKDIADGVFSDLKTGAVAKGRKPSPESAIAKKLVCSFGAEYNCTGRLGTRKLVNNGIIQPDGFYNYLTAWFHVDNMMYYVSQASFAPSPPKWSMNDRPEPVPAARPLLHSQIPFYQTGLTDTPVIVEMIKEVRAVCLNYTENGLGAFPSGIAFTFWDQYLDLRWNLFLAICYIAFAVFVVISTLMFNPRAALMVMMIVVILTIQLGGFMGLFGVKMNGISAVTQICAVGIGVEFTAHVVLCFLTSLGTVNDRMESCLQHMFVPVFHGAISTFLGIVMLIFSQFDFVIKYFFVTMSVLVTLGIWNGLCVLPVLLTWFGPEPELTPADGGNRLPAPPPLAQQNASEKTGFDSELRNRKGDVEMTERAESASSSSASSSSDH</sequence>
<keyword evidence="4 8" id="KW-1133">Transmembrane helix</keyword>
<feature type="transmembrane region" description="Helical" evidence="8">
    <location>
        <begin position="926"/>
        <end position="948"/>
    </location>
</feature>
<feature type="transmembrane region" description="Helical" evidence="8">
    <location>
        <begin position="535"/>
        <end position="554"/>
    </location>
</feature>
<dbReference type="PANTHER" id="PTHR46022:SF6">
    <property type="entry name" value="PROTEIN PATCHED HOMOLOG 3"/>
    <property type="match status" value="1"/>
</dbReference>
<dbReference type="GO" id="GO:0005119">
    <property type="term" value="F:smoothened binding"/>
    <property type="evidence" value="ECO:0007669"/>
    <property type="project" value="TreeGrafter"/>
</dbReference>
<dbReference type="GO" id="GO:0005886">
    <property type="term" value="C:plasma membrane"/>
    <property type="evidence" value="ECO:0007669"/>
    <property type="project" value="TreeGrafter"/>
</dbReference>
<name>A0AA36DG20_9BILA</name>
<dbReference type="SUPFAM" id="SSF82866">
    <property type="entry name" value="Multidrug efflux transporter AcrB transmembrane domain"/>
    <property type="match status" value="2"/>
</dbReference>
<feature type="region of interest" description="Disordered" evidence="7">
    <location>
        <begin position="1058"/>
        <end position="1113"/>
    </location>
</feature>
<dbReference type="Pfam" id="PF12349">
    <property type="entry name" value="Sterol-sensing"/>
    <property type="match status" value="1"/>
</dbReference>
<feature type="transmembrane region" description="Helical" evidence="8">
    <location>
        <begin position="1023"/>
        <end position="1050"/>
    </location>
</feature>
<evidence type="ECO:0000313" key="11">
    <source>
        <dbReference type="Proteomes" id="UP001177023"/>
    </source>
</evidence>
<organism evidence="10 11">
    <name type="scientific">Mesorhabditis spiculigera</name>
    <dbReference type="NCBI Taxonomy" id="96644"/>
    <lineage>
        <taxon>Eukaryota</taxon>
        <taxon>Metazoa</taxon>
        <taxon>Ecdysozoa</taxon>
        <taxon>Nematoda</taxon>
        <taxon>Chromadorea</taxon>
        <taxon>Rhabditida</taxon>
        <taxon>Rhabditina</taxon>
        <taxon>Rhabditomorpha</taxon>
        <taxon>Rhabditoidea</taxon>
        <taxon>Rhabditidae</taxon>
        <taxon>Mesorhabditinae</taxon>
        <taxon>Mesorhabditis</taxon>
    </lineage>
</organism>
<dbReference type="PANTHER" id="PTHR46022">
    <property type="entry name" value="PROTEIN PATCHED"/>
    <property type="match status" value="1"/>
</dbReference>
<dbReference type="GO" id="GO:0008158">
    <property type="term" value="F:hedgehog receptor activity"/>
    <property type="evidence" value="ECO:0007669"/>
    <property type="project" value="TreeGrafter"/>
</dbReference>
<dbReference type="InterPro" id="IPR000731">
    <property type="entry name" value="SSD"/>
</dbReference>
<dbReference type="AlphaFoldDB" id="A0AA36DG20"/>
<feature type="transmembrane region" description="Helical" evidence="8">
    <location>
        <begin position="494"/>
        <end position="514"/>
    </location>
</feature>
<dbReference type="Gene3D" id="1.20.1640.10">
    <property type="entry name" value="Multidrug efflux transporter AcrB transmembrane domain"/>
    <property type="match status" value="2"/>
</dbReference>
<evidence type="ECO:0000256" key="8">
    <source>
        <dbReference type="SAM" id="Phobius"/>
    </source>
</evidence>
<proteinExistence type="inferred from homology"/>
<accession>A0AA36DG20</accession>
<comment type="similarity">
    <text evidence="2">Belongs to the patched family.</text>
</comment>
<comment type="subcellular location">
    <subcellularLocation>
        <location evidence="1">Membrane</location>
        <topology evidence="1">Multi-pass membrane protein</topology>
    </subcellularLocation>
</comment>
<dbReference type="GO" id="GO:0045879">
    <property type="term" value="P:negative regulation of smoothened signaling pathway"/>
    <property type="evidence" value="ECO:0007669"/>
    <property type="project" value="TreeGrafter"/>
</dbReference>
<dbReference type="InterPro" id="IPR053958">
    <property type="entry name" value="HMGCR/SNAP/NPC1-like_SSD"/>
</dbReference>
<evidence type="ECO:0000313" key="10">
    <source>
        <dbReference type="EMBL" id="CAJ0585655.1"/>
    </source>
</evidence>
<comment type="caution">
    <text evidence="10">The sequence shown here is derived from an EMBL/GenBank/DDBJ whole genome shotgun (WGS) entry which is preliminary data.</text>
</comment>
<feature type="transmembrane region" description="Helical" evidence="8">
    <location>
        <begin position="566"/>
        <end position="587"/>
    </location>
</feature>
<evidence type="ECO:0000256" key="1">
    <source>
        <dbReference type="ARBA" id="ARBA00004141"/>
    </source>
</evidence>
<dbReference type="PROSITE" id="PS50156">
    <property type="entry name" value="SSD"/>
    <property type="match status" value="1"/>
</dbReference>
<evidence type="ECO:0000256" key="6">
    <source>
        <dbReference type="ARBA" id="ARBA00023180"/>
    </source>
</evidence>
<evidence type="ECO:0000256" key="5">
    <source>
        <dbReference type="ARBA" id="ARBA00023136"/>
    </source>
</evidence>
<keyword evidence="11" id="KW-1185">Reference proteome</keyword>
<evidence type="ECO:0000256" key="2">
    <source>
        <dbReference type="ARBA" id="ARBA00005585"/>
    </source>
</evidence>
<evidence type="ECO:0000259" key="9">
    <source>
        <dbReference type="PROSITE" id="PS50156"/>
    </source>
</evidence>
<reference evidence="10" key="1">
    <citation type="submission" date="2023-06" db="EMBL/GenBank/DDBJ databases">
        <authorList>
            <person name="Delattre M."/>
        </authorList>
    </citation>
    <scope>NUCLEOTIDE SEQUENCE</scope>
    <source>
        <strain evidence="10">AF72</strain>
    </source>
</reference>